<dbReference type="PATRIC" id="fig|1619313.3.peg.3808"/>
<dbReference type="EMBL" id="LN907828">
    <property type="protein sequence ID" value="CUU25907.1"/>
    <property type="molecule type" value="Genomic_DNA"/>
</dbReference>
<gene>
    <name evidence="2" type="ORF">EM595_p0207</name>
</gene>
<feature type="transmembrane region" description="Helical" evidence="1">
    <location>
        <begin position="65"/>
        <end position="86"/>
    </location>
</feature>
<dbReference type="Proteomes" id="UP000059419">
    <property type="component" value="Plasmid pEM01"/>
</dbReference>
<evidence type="ECO:0000313" key="3">
    <source>
        <dbReference type="Proteomes" id="UP000059419"/>
    </source>
</evidence>
<keyword evidence="1" id="KW-0812">Transmembrane</keyword>
<proteinExistence type="predicted"/>
<organism evidence="2 3">
    <name type="scientific">Duffyella gerundensis</name>
    <dbReference type="NCBI Taxonomy" id="1619313"/>
    <lineage>
        <taxon>Bacteria</taxon>
        <taxon>Pseudomonadati</taxon>
        <taxon>Pseudomonadota</taxon>
        <taxon>Gammaproteobacteria</taxon>
        <taxon>Enterobacterales</taxon>
        <taxon>Erwiniaceae</taxon>
        <taxon>Duffyella</taxon>
    </lineage>
</organism>
<evidence type="ECO:0000313" key="2">
    <source>
        <dbReference type="EMBL" id="CUU25907.1"/>
    </source>
</evidence>
<sequence length="93" mass="10554">MPHYCFYKKARHVVVLASSDATGAEPLLQQGYEKQFEEVNALNAERALRRFADIRRDKRTDQHNFLAGAATFPLIGVLTAFAMFLLKKKAGRK</sequence>
<keyword evidence="1" id="KW-0472">Membrane</keyword>
<dbReference type="AlphaFoldDB" id="A0A0U5LB14"/>
<evidence type="ECO:0000256" key="1">
    <source>
        <dbReference type="SAM" id="Phobius"/>
    </source>
</evidence>
<reference evidence="3" key="1">
    <citation type="submission" date="2015-11" db="EMBL/GenBank/DDBJ databases">
        <authorList>
            <person name="Blom J."/>
        </authorList>
    </citation>
    <scope>NUCLEOTIDE SEQUENCE [LARGE SCALE GENOMIC DNA]</scope>
    <source>
        <plasmid evidence="3">pEM01</plasmid>
    </source>
</reference>
<keyword evidence="3" id="KW-1185">Reference proteome</keyword>
<geneLocation type="plasmid" evidence="3">
    <name>pEM01</name>
</geneLocation>
<dbReference type="OrthoDB" id="6493336at2"/>
<name>A0A0U5LB14_9GAMM</name>
<protein>
    <submittedName>
        <fullName evidence="2">Putative membrane protein</fullName>
    </submittedName>
</protein>
<accession>A0A0U5LB14</accession>
<dbReference type="RefSeq" id="WP_067436091.1">
    <property type="nucleotide sequence ID" value="NZ_CP072599.1"/>
</dbReference>
<dbReference type="KEGG" id="ege:EM595_p0207"/>
<keyword evidence="1" id="KW-1133">Transmembrane helix</keyword>
<dbReference type="GeneID" id="84615504"/>